<dbReference type="EMBL" id="CARXXK010000002">
    <property type="protein sequence ID" value="CAI6357249.1"/>
    <property type="molecule type" value="Genomic_DNA"/>
</dbReference>
<sequence length="109" mass="12298">MDKIKIEIGNNQIWVSVDETCDVQGRCVANVIIGLSYLLHSEELEKTNHNTICKVFNKSMTILWPGDIMYNSVLLFLSDAAPYMVKAGSVLKNLYTKMKFVVNLILLTS</sequence>
<comment type="caution">
    <text evidence="1">The sequence shown here is derived from an EMBL/GenBank/DDBJ whole genome shotgun (WGS) entry which is preliminary data.</text>
</comment>
<evidence type="ECO:0008006" key="3">
    <source>
        <dbReference type="Google" id="ProtNLM"/>
    </source>
</evidence>
<name>A0AAV0WNK4_9HEMI</name>
<evidence type="ECO:0000313" key="1">
    <source>
        <dbReference type="EMBL" id="CAI6357249.1"/>
    </source>
</evidence>
<evidence type="ECO:0000313" key="2">
    <source>
        <dbReference type="Proteomes" id="UP001160148"/>
    </source>
</evidence>
<proteinExistence type="predicted"/>
<dbReference type="AlphaFoldDB" id="A0AAV0WNK4"/>
<protein>
    <recommendedName>
        <fullName evidence="3">DUF659 domain-containing protein</fullName>
    </recommendedName>
</protein>
<dbReference type="Proteomes" id="UP001160148">
    <property type="component" value="Unassembled WGS sequence"/>
</dbReference>
<accession>A0AAV0WNK4</accession>
<gene>
    <name evidence="1" type="ORF">MEUPH1_LOCUS12896</name>
</gene>
<reference evidence="1 2" key="1">
    <citation type="submission" date="2023-01" db="EMBL/GenBank/DDBJ databases">
        <authorList>
            <person name="Whitehead M."/>
        </authorList>
    </citation>
    <scope>NUCLEOTIDE SEQUENCE [LARGE SCALE GENOMIC DNA]</scope>
</reference>
<organism evidence="1 2">
    <name type="scientific">Macrosiphum euphorbiae</name>
    <name type="common">potato aphid</name>
    <dbReference type="NCBI Taxonomy" id="13131"/>
    <lineage>
        <taxon>Eukaryota</taxon>
        <taxon>Metazoa</taxon>
        <taxon>Ecdysozoa</taxon>
        <taxon>Arthropoda</taxon>
        <taxon>Hexapoda</taxon>
        <taxon>Insecta</taxon>
        <taxon>Pterygota</taxon>
        <taxon>Neoptera</taxon>
        <taxon>Paraneoptera</taxon>
        <taxon>Hemiptera</taxon>
        <taxon>Sternorrhyncha</taxon>
        <taxon>Aphidomorpha</taxon>
        <taxon>Aphidoidea</taxon>
        <taxon>Aphididae</taxon>
        <taxon>Macrosiphini</taxon>
        <taxon>Macrosiphum</taxon>
    </lineage>
</organism>
<keyword evidence="2" id="KW-1185">Reference proteome</keyword>